<dbReference type="SUPFAM" id="SSF52540">
    <property type="entry name" value="P-loop containing nucleoside triphosphate hydrolases"/>
    <property type="match status" value="1"/>
</dbReference>
<dbReference type="InterPro" id="IPR003439">
    <property type="entry name" value="ABC_transporter-like_ATP-bd"/>
</dbReference>
<keyword evidence="4 7" id="KW-0067">ATP-binding</keyword>
<dbReference type="PANTHER" id="PTHR42781:SF4">
    <property type="entry name" value="SPERMIDINE_PUTRESCINE IMPORT ATP-BINDING PROTEIN POTA"/>
    <property type="match status" value="1"/>
</dbReference>
<evidence type="ECO:0000259" key="8">
    <source>
        <dbReference type="PROSITE" id="PS50893"/>
    </source>
</evidence>
<keyword evidence="2 7" id="KW-1003">Cell membrane</keyword>
<dbReference type="Pfam" id="PF08402">
    <property type="entry name" value="TOBE_2"/>
    <property type="match status" value="1"/>
</dbReference>
<dbReference type="GO" id="GO:0016887">
    <property type="term" value="F:ATP hydrolysis activity"/>
    <property type="evidence" value="ECO:0007669"/>
    <property type="project" value="InterPro"/>
</dbReference>
<dbReference type="NCBIfam" id="TIGR01187">
    <property type="entry name" value="potA"/>
    <property type="match status" value="1"/>
</dbReference>
<dbReference type="InterPro" id="IPR027417">
    <property type="entry name" value="P-loop_NTPase"/>
</dbReference>
<name>A0A2G6E569_9BACT</name>
<evidence type="ECO:0000256" key="4">
    <source>
        <dbReference type="ARBA" id="ARBA00022840"/>
    </source>
</evidence>
<organism evidence="9 10">
    <name type="scientific">candidate division KSB3 bacterium</name>
    <dbReference type="NCBI Taxonomy" id="2044937"/>
    <lineage>
        <taxon>Bacteria</taxon>
        <taxon>candidate division KSB3</taxon>
    </lineage>
</organism>
<dbReference type="InterPro" id="IPR008995">
    <property type="entry name" value="Mo/tungstate-bd_C_term_dom"/>
</dbReference>
<evidence type="ECO:0000256" key="3">
    <source>
        <dbReference type="ARBA" id="ARBA00022741"/>
    </source>
</evidence>
<dbReference type="Proteomes" id="UP000229740">
    <property type="component" value="Unassembled WGS sequence"/>
</dbReference>
<evidence type="ECO:0000256" key="2">
    <source>
        <dbReference type="ARBA" id="ARBA00022475"/>
    </source>
</evidence>
<keyword evidence="5 7" id="KW-1278">Translocase</keyword>
<evidence type="ECO:0000256" key="5">
    <source>
        <dbReference type="ARBA" id="ARBA00022967"/>
    </source>
</evidence>
<dbReference type="Pfam" id="PF00005">
    <property type="entry name" value="ABC_tran"/>
    <property type="match status" value="1"/>
</dbReference>
<sequence>MTHSVELRNVTKNFGSDTLAVNDVSFAITKGEFFSLLGPSGCGKTTLLRMIAGFDTPDSGTILLNGKDITDVPPYQRDVNMVFQSYALFPHMTVYGNVAYGLKMKHTPKAEIAEAVRDILEKVKLTGLEQRHVTQLSGGQQQRVALARALVNYPAVLLLDEPLGALDQKLKERMQIELIDLQEQVNITFIFVTHDQREALTISDRIAVMNDGNVQQIGTPKEIYEFPATRFVADFIGTSNFLNGVYRGDIDGCKRIVTSEHDVLVKSDVDLFPGEKVTVVIRPEKLAISPEKDLSSPNCLFGEIEDIIYVGTDTRYFVKIPSSGIRFQVFAQNFQHTAKRNFTWYDKVYISWEAENTSLIRE</sequence>
<comment type="subunit">
    <text evidence="7">The complex is composed of two ATP-binding proteins (PotA), two transmembrane proteins (PotB and PotC) and a solute-binding protein (PotD).</text>
</comment>
<evidence type="ECO:0000256" key="1">
    <source>
        <dbReference type="ARBA" id="ARBA00022448"/>
    </source>
</evidence>
<dbReference type="Gene3D" id="3.40.50.300">
    <property type="entry name" value="P-loop containing nucleotide triphosphate hydrolases"/>
    <property type="match status" value="1"/>
</dbReference>
<dbReference type="CDD" id="cd03300">
    <property type="entry name" value="ABC_PotA_N"/>
    <property type="match status" value="1"/>
</dbReference>
<dbReference type="GO" id="GO:0005524">
    <property type="term" value="F:ATP binding"/>
    <property type="evidence" value="ECO:0007669"/>
    <property type="project" value="UniProtKB-KW"/>
</dbReference>
<dbReference type="AlphaFoldDB" id="A0A2G6E569"/>
<dbReference type="InterPro" id="IPR013611">
    <property type="entry name" value="Transp-assoc_OB_typ2"/>
</dbReference>
<evidence type="ECO:0000313" key="9">
    <source>
        <dbReference type="EMBL" id="PID57224.1"/>
    </source>
</evidence>
<comment type="caution">
    <text evidence="9">The sequence shown here is derived from an EMBL/GenBank/DDBJ whole genome shotgun (WGS) entry which is preliminary data.</text>
</comment>
<evidence type="ECO:0000256" key="6">
    <source>
        <dbReference type="ARBA" id="ARBA00023136"/>
    </source>
</evidence>
<dbReference type="InterPro" id="IPR017871">
    <property type="entry name" value="ABC_transporter-like_CS"/>
</dbReference>
<dbReference type="GO" id="GO:0043190">
    <property type="term" value="C:ATP-binding cassette (ABC) transporter complex"/>
    <property type="evidence" value="ECO:0007669"/>
    <property type="project" value="InterPro"/>
</dbReference>
<dbReference type="GO" id="GO:0015594">
    <property type="term" value="F:ABC-type putrescine transporter activity"/>
    <property type="evidence" value="ECO:0007669"/>
    <property type="project" value="InterPro"/>
</dbReference>
<keyword evidence="1 7" id="KW-0813">Transport</keyword>
<dbReference type="PANTHER" id="PTHR42781">
    <property type="entry name" value="SPERMIDINE/PUTRESCINE IMPORT ATP-BINDING PROTEIN POTA"/>
    <property type="match status" value="1"/>
</dbReference>
<dbReference type="EMBL" id="PDPS01000028">
    <property type="protein sequence ID" value="PID57224.1"/>
    <property type="molecule type" value="Genomic_DNA"/>
</dbReference>
<keyword evidence="6 7" id="KW-0472">Membrane</keyword>
<comment type="similarity">
    <text evidence="7">Belongs to the ABC transporter superfamily. Spermidine/putrescine importer (TC 3.A.1.11.1) family.</text>
</comment>
<dbReference type="Gene3D" id="2.40.50.100">
    <property type="match status" value="1"/>
</dbReference>
<comment type="catalytic activity">
    <reaction evidence="7">
        <text>ATP + H2O + polyamine-[polyamine-binding protein]Side 1 = ADP + phosphate + polyamineSide 2 + [polyamine-binding protein]Side 1.</text>
        <dbReference type="EC" id="7.6.2.11"/>
    </reaction>
</comment>
<comment type="function">
    <text evidence="7">Part of the ABC transporter complex PotABCD involved in spermidine/putrescine import. Responsible for energy coupling to the transport system.</text>
</comment>
<dbReference type="InterPro" id="IPR005893">
    <property type="entry name" value="PotA-like"/>
</dbReference>
<dbReference type="InterPro" id="IPR050093">
    <property type="entry name" value="ABC_SmlMolc_Importer"/>
</dbReference>
<keyword evidence="3 7" id="KW-0547">Nucleotide-binding</keyword>
<dbReference type="SUPFAM" id="SSF50331">
    <property type="entry name" value="MOP-like"/>
    <property type="match status" value="1"/>
</dbReference>
<reference evidence="9 10" key="1">
    <citation type="submission" date="2017-10" db="EMBL/GenBank/DDBJ databases">
        <title>Novel microbial diversity and functional potential in the marine mammal oral microbiome.</title>
        <authorList>
            <person name="Dudek N.K."/>
            <person name="Sun C.L."/>
            <person name="Burstein D."/>
            <person name="Kantor R.S."/>
            <person name="Aliaga Goltsman D.S."/>
            <person name="Bik E.M."/>
            <person name="Thomas B.C."/>
            <person name="Banfield J.F."/>
            <person name="Relman D.A."/>
        </authorList>
    </citation>
    <scope>NUCLEOTIDE SEQUENCE [LARGE SCALE GENOMIC DNA]</scope>
    <source>
        <strain evidence="9">DOLZORAL124_49_17</strain>
    </source>
</reference>
<protein>
    <recommendedName>
        <fullName evidence="7">Spermidine/putrescine import ATP-binding protein PotA</fullName>
        <ecNumber evidence="7">7.6.2.11</ecNumber>
    </recommendedName>
</protein>
<dbReference type="SMART" id="SM00382">
    <property type="entry name" value="AAA"/>
    <property type="match status" value="1"/>
</dbReference>
<dbReference type="FunFam" id="3.40.50.300:FF:000133">
    <property type="entry name" value="Spermidine/putrescine import ATP-binding protein PotA"/>
    <property type="match status" value="1"/>
</dbReference>
<dbReference type="EC" id="7.6.2.11" evidence="7"/>
<dbReference type="PROSITE" id="PS50893">
    <property type="entry name" value="ABC_TRANSPORTER_2"/>
    <property type="match status" value="1"/>
</dbReference>
<evidence type="ECO:0000313" key="10">
    <source>
        <dbReference type="Proteomes" id="UP000229740"/>
    </source>
</evidence>
<dbReference type="PROSITE" id="PS00211">
    <property type="entry name" value="ABC_TRANSPORTER_1"/>
    <property type="match status" value="1"/>
</dbReference>
<proteinExistence type="inferred from homology"/>
<evidence type="ECO:0000256" key="7">
    <source>
        <dbReference type="RuleBase" id="RU364083"/>
    </source>
</evidence>
<gene>
    <name evidence="7" type="primary">potA</name>
    <name evidence="9" type="ORF">CSB45_08335</name>
</gene>
<dbReference type="InterPro" id="IPR003593">
    <property type="entry name" value="AAA+_ATPase"/>
</dbReference>
<accession>A0A2G6E569</accession>
<dbReference type="InterPro" id="IPR017879">
    <property type="entry name" value="PotA_ATP-bd"/>
</dbReference>
<feature type="domain" description="ABC transporter" evidence="8">
    <location>
        <begin position="5"/>
        <end position="236"/>
    </location>
</feature>